<evidence type="ECO:0000313" key="4">
    <source>
        <dbReference type="Proteomes" id="UP000663832"/>
    </source>
</evidence>
<protein>
    <recommendedName>
        <fullName evidence="6">Tetratricopeptide repeat protein</fullName>
    </recommendedName>
</protein>
<accession>A0A814SLE7</accession>
<dbReference type="EMBL" id="CAJNOI010000165">
    <property type="protein sequence ID" value="CAF1148043.1"/>
    <property type="molecule type" value="Genomic_DNA"/>
</dbReference>
<dbReference type="Gene3D" id="1.25.40.10">
    <property type="entry name" value="Tetratricopeptide repeat domain"/>
    <property type="match status" value="2"/>
</dbReference>
<reference evidence="2" key="1">
    <citation type="submission" date="2021-02" db="EMBL/GenBank/DDBJ databases">
        <authorList>
            <person name="Nowell W R."/>
        </authorList>
    </citation>
    <scope>NUCLEOTIDE SEQUENCE</scope>
</reference>
<proteinExistence type="predicted"/>
<dbReference type="Proteomes" id="UP000663877">
    <property type="component" value="Unassembled WGS sequence"/>
</dbReference>
<keyword evidence="1" id="KW-0802">TPR repeat</keyword>
<evidence type="ECO:0000313" key="2">
    <source>
        <dbReference type="EMBL" id="CAF1148043.1"/>
    </source>
</evidence>
<dbReference type="SMART" id="SM00028">
    <property type="entry name" value="TPR"/>
    <property type="match status" value="2"/>
</dbReference>
<sequence>MGSEYSKQDNFNVALKYFAQSVQICSDCNDNIQFDDDTYGFELTRKSQIATCNFCGDDDEALFYYTKALKIYRSSTKLKAICDIESTCTSKINSIFQSNFPSDQLIEDIPRLLEIKKSKKRIEEEEDLFRRNYFNESKENQLAKLYSHIGNTYTKMKKYKEAKLYYDKSIKYYETFPLLFHLVIADLYSRQGFIIDAQQPADTGYVTSCTEAEELFDKAIATIYNNDNSLS</sequence>
<gene>
    <name evidence="2" type="ORF">BJG266_LOCUS23931</name>
    <name evidence="3" type="ORF">QVE165_LOCUS41780</name>
</gene>
<dbReference type="AlphaFoldDB" id="A0A814SLE7"/>
<evidence type="ECO:0000313" key="5">
    <source>
        <dbReference type="Proteomes" id="UP000663877"/>
    </source>
</evidence>
<keyword evidence="4" id="KW-1185">Reference proteome</keyword>
<evidence type="ECO:0000313" key="3">
    <source>
        <dbReference type="EMBL" id="CAF1473802.1"/>
    </source>
</evidence>
<dbReference type="OrthoDB" id="10404183at2759"/>
<dbReference type="Pfam" id="PF00515">
    <property type="entry name" value="TPR_1"/>
    <property type="match status" value="1"/>
</dbReference>
<dbReference type="InterPro" id="IPR019734">
    <property type="entry name" value="TPR_rpt"/>
</dbReference>
<dbReference type="SUPFAM" id="SSF48452">
    <property type="entry name" value="TPR-like"/>
    <property type="match status" value="1"/>
</dbReference>
<evidence type="ECO:0008006" key="6">
    <source>
        <dbReference type="Google" id="ProtNLM"/>
    </source>
</evidence>
<dbReference type="PROSITE" id="PS50005">
    <property type="entry name" value="TPR"/>
    <property type="match status" value="1"/>
</dbReference>
<feature type="repeat" description="TPR" evidence="1">
    <location>
        <begin position="143"/>
        <end position="176"/>
    </location>
</feature>
<dbReference type="EMBL" id="CAJNOM010000503">
    <property type="protein sequence ID" value="CAF1473802.1"/>
    <property type="molecule type" value="Genomic_DNA"/>
</dbReference>
<name>A0A814SLE7_9BILA</name>
<comment type="caution">
    <text evidence="2">The sequence shown here is derived from an EMBL/GenBank/DDBJ whole genome shotgun (WGS) entry which is preliminary data.</text>
</comment>
<organism evidence="2 5">
    <name type="scientific">Adineta steineri</name>
    <dbReference type="NCBI Taxonomy" id="433720"/>
    <lineage>
        <taxon>Eukaryota</taxon>
        <taxon>Metazoa</taxon>
        <taxon>Spiralia</taxon>
        <taxon>Gnathifera</taxon>
        <taxon>Rotifera</taxon>
        <taxon>Eurotatoria</taxon>
        <taxon>Bdelloidea</taxon>
        <taxon>Adinetida</taxon>
        <taxon>Adinetidae</taxon>
        <taxon>Adineta</taxon>
    </lineage>
</organism>
<evidence type="ECO:0000256" key="1">
    <source>
        <dbReference type="PROSITE-ProRule" id="PRU00339"/>
    </source>
</evidence>
<dbReference type="InterPro" id="IPR011990">
    <property type="entry name" value="TPR-like_helical_dom_sf"/>
</dbReference>
<dbReference type="Proteomes" id="UP000663832">
    <property type="component" value="Unassembled WGS sequence"/>
</dbReference>